<accession>A0A843XN39</accession>
<evidence type="ECO:0000313" key="2">
    <source>
        <dbReference type="Proteomes" id="UP000652761"/>
    </source>
</evidence>
<dbReference type="Proteomes" id="UP000652761">
    <property type="component" value="Unassembled WGS sequence"/>
</dbReference>
<sequence>MEFLTLFLSESRHSSLHGGCSLAVSASMGFVRLASWALFSDFCSAGSLGVQGGSVCGPSTLWRSEVAVPMVRHSFSRGCSVSLVVTPGCSFPTLWRSGMLGSCVVRLWSHVVAPVFRELRCLGGCVPSALCLTPLVLWESCLARPWLWVMALLCSSSLVPLLLEFLLLWLVRDWLSLLSLVREAHPPYSLQVGTRCHRSSLSNGRGGDPWVAARPSGSLAGGPRGRVIIEFKCLDKRMTNDISYTVQLLSISRLLHGTTSSVSMRESTEYEDLRRS</sequence>
<gene>
    <name evidence="1" type="ORF">Taro_053541</name>
</gene>
<comment type="caution">
    <text evidence="1">The sequence shown here is derived from an EMBL/GenBank/DDBJ whole genome shotgun (WGS) entry which is preliminary data.</text>
</comment>
<evidence type="ECO:0000313" key="1">
    <source>
        <dbReference type="EMBL" id="MQM20520.1"/>
    </source>
</evidence>
<proteinExistence type="predicted"/>
<dbReference type="AlphaFoldDB" id="A0A843XN39"/>
<dbReference type="EMBL" id="NMUH01009894">
    <property type="protein sequence ID" value="MQM20520.1"/>
    <property type="molecule type" value="Genomic_DNA"/>
</dbReference>
<name>A0A843XN39_COLES</name>
<reference evidence="1" key="1">
    <citation type="submission" date="2017-07" db="EMBL/GenBank/DDBJ databases">
        <title>Taro Niue Genome Assembly and Annotation.</title>
        <authorList>
            <person name="Atibalentja N."/>
            <person name="Keating K."/>
            <person name="Fields C.J."/>
        </authorList>
    </citation>
    <scope>NUCLEOTIDE SEQUENCE</scope>
    <source>
        <strain evidence="1">Niue_2</strain>
        <tissue evidence="1">Leaf</tissue>
    </source>
</reference>
<protein>
    <submittedName>
        <fullName evidence="1">Uncharacterized protein</fullName>
    </submittedName>
</protein>
<keyword evidence="2" id="KW-1185">Reference proteome</keyword>
<organism evidence="1 2">
    <name type="scientific">Colocasia esculenta</name>
    <name type="common">Wild taro</name>
    <name type="synonym">Arum esculentum</name>
    <dbReference type="NCBI Taxonomy" id="4460"/>
    <lineage>
        <taxon>Eukaryota</taxon>
        <taxon>Viridiplantae</taxon>
        <taxon>Streptophyta</taxon>
        <taxon>Embryophyta</taxon>
        <taxon>Tracheophyta</taxon>
        <taxon>Spermatophyta</taxon>
        <taxon>Magnoliopsida</taxon>
        <taxon>Liliopsida</taxon>
        <taxon>Araceae</taxon>
        <taxon>Aroideae</taxon>
        <taxon>Colocasieae</taxon>
        <taxon>Colocasia</taxon>
    </lineage>
</organism>